<reference evidence="3 4" key="1">
    <citation type="submission" date="2014-10" db="EMBL/GenBank/DDBJ databases">
        <title>Genome sequence of Ponticoccus sp. strain UMTAT08 isolated from clonal culture of toxic dinoflagellate Alexandrium tamiyavanichii.</title>
        <authorList>
            <person name="Gan H.Y."/>
            <person name="Muhd D.-D."/>
            <person name="Mohd Noor M.E."/>
            <person name="Yeong Y.S."/>
            <person name="Usup G."/>
        </authorList>
    </citation>
    <scope>NUCLEOTIDE SEQUENCE [LARGE SCALE GENOMIC DNA]</scope>
    <source>
        <strain evidence="3 4">UMTAT08</strain>
    </source>
</reference>
<evidence type="ECO:0000313" key="3">
    <source>
        <dbReference type="EMBL" id="KHQ50505.1"/>
    </source>
</evidence>
<dbReference type="Proteomes" id="UP000030960">
    <property type="component" value="Unassembled WGS sequence"/>
</dbReference>
<dbReference type="NCBIfam" id="NF033631">
    <property type="entry name" value="SLATT_5"/>
    <property type="match status" value="1"/>
</dbReference>
<proteinExistence type="predicted"/>
<keyword evidence="1" id="KW-0472">Membrane</keyword>
<keyword evidence="1" id="KW-0812">Transmembrane</keyword>
<protein>
    <recommendedName>
        <fullName evidence="2">SMODS and SLOG-associating 2TM effector domain-containing protein</fullName>
    </recommendedName>
</protein>
<evidence type="ECO:0000313" key="4">
    <source>
        <dbReference type="Proteomes" id="UP000030960"/>
    </source>
</evidence>
<sequence>MQGSKPEIDMSQEDQKMRLVEAVSEESLEPFNDLKRRVEITRDARFQANLRLERRNKSSYMIIALLSLFVIVLSLVPNVYSLTLAASQALLALSIVNSVFVIITTFLEASGNFVHRGEQLHKSARKVATVFNKLMLLGPDERREKQKILELQKEYQEALDECPFNHDNMDYDLIKATKPKLFGDRIYQGRGQWLVVRWRLLRYKIAEYTWLIPHGTVLIATVTALYWIIFLDGLGNTVLIDARE</sequence>
<gene>
    <name evidence="3" type="ORF">OA50_05016</name>
</gene>
<feature type="domain" description="SMODS and SLOG-associating 2TM effector" evidence="2">
    <location>
        <begin position="29"/>
        <end position="226"/>
    </location>
</feature>
<feature type="transmembrane region" description="Helical" evidence="1">
    <location>
        <begin position="60"/>
        <end position="80"/>
    </location>
</feature>
<dbReference type="AlphaFoldDB" id="A0A0B3RGS5"/>
<keyword evidence="4" id="KW-1185">Reference proteome</keyword>
<dbReference type="OrthoDB" id="7069355at2"/>
<keyword evidence="1" id="KW-1133">Transmembrane helix</keyword>
<dbReference type="EMBL" id="JSUQ01000026">
    <property type="protein sequence ID" value="KHQ50505.1"/>
    <property type="molecule type" value="Genomic_DNA"/>
</dbReference>
<comment type="caution">
    <text evidence="3">The sequence shown here is derived from an EMBL/GenBank/DDBJ whole genome shotgun (WGS) entry which is preliminary data.</text>
</comment>
<feature type="transmembrane region" description="Helical" evidence="1">
    <location>
        <begin position="208"/>
        <end position="229"/>
    </location>
</feature>
<evidence type="ECO:0000256" key="1">
    <source>
        <dbReference type="SAM" id="Phobius"/>
    </source>
</evidence>
<dbReference type="InterPro" id="IPR041115">
    <property type="entry name" value="SLATT_5"/>
</dbReference>
<evidence type="ECO:0000259" key="2">
    <source>
        <dbReference type="Pfam" id="PF18160"/>
    </source>
</evidence>
<name>A0A0B3RGS5_9RHOB</name>
<dbReference type="Pfam" id="PF18160">
    <property type="entry name" value="SLATT_5"/>
    <property type="match status" value="1"/>
</dbReference>
<organism evidence="3 4">
    <name type="scientific">Mameliella alba</name>
    <dbReference type="NCBI Taxonomy" id="561184"/>
    <lineage>
        <taxon>Bacteria</taxon>
        <taxon>Pseudomonadati</taxon>
        <taxon>Pseudomonadota</taxon>
        <taxon>Alphaproteobacteria</taxon>
        <taxon>Rhodobacterales</taxon>
        <taxon>Roseobacteraceae</taxon>
        <taxon>Mameliella</taxon>
    </lineage>
</organism>
<accession>A0A0B3RGS5</accession>
<feature type="transmembrane region" description="Helical" evidence="1">
    <location>
        <begin position="86"/>
        <end position="107"/>
    </location>
</feature>